<keyword evidence="4" id="KW-1185">Reference proteome</keyword>
<keyword evidence="1" id="KW-0732">Signal</keyword>
<dbReference type="Gene3D" id="3.10.620.30">
    <property type="match status" value="1"/>
</dbReference>
<feature type="domain" description="DUF3857" evidence="2">
    <location>
        <begin position="72"/>
        <end position="198"/>
    </location>
</feature>
<dbReference type="Pfam" id="PF12969">
    <property type="entry name" value="DUF3857"/>
    <property type="match status" value="1"/>
</dbReference>
<dbReference type="Gene3D" id="2.60.40.3140">
    <property type="match status" value="1"/>
</dbReference>
<sequence length="662" mass="76532">MKIKRLLYAVGILCLSLNSYAQKKEFKFGKITPEEFNAKPFGLDTAAAAVKLFDVGDCYFEYNETNGFIFVFERHVRYKIINKNGYDLADFQIPLYKGNSNSSREDLSRMEAATYNMEAGKVAITKLGKDSKFTEEFNKNYQIKKYTLANVKEGSVIEYKYVIRSPFTFNLKGWRFQSEVPTIYSEYNVRIPEYLIYKPIFGGLYRINQTKDETINANYVTGLTSNARYTQYVLENVPALKEEPFITTMDDYVTSIDFELMATRYPNDIYRDYTGNWPKIINGLAEDENFGGFIKRNSAAKSLIPTIIKSETDTMKIVKLIYDYVKNNIKWDDSYRMYSSETNPKTTLDKKTGSSADINLILLNFLKEAKIEANPLLISTRSNGVHPGLPQISKFNNVLVHLKLNGQDLILDATDQDHFLGMISYESLNHQGFSIDLKNQIGAWITTEPKFLDEKVYNFILTLDKENKLKGTMIQYYKGYGALSLRNRYRSNANETEFLKNIKKSKQGLEIESYKINNLDDFDEILNEELKVTIEENVEEAGNLVYLNPLLYERTKENFFKHETRSFPVDFGYPMKESIKTIINFPDDYEIDKLPKGGVFKLPDNKGLFSISFVAQEKTVLVRSMIEISNSSYSPEDYFNIKELFKVIVERQAEQIVFKKKS</sequence>
<gene>
    <name evidence="3" type="ORF">E5L68_012310</name>
</gene>
<protein>
    <submittedName>
        <fullName evidence="3">DUF3857 domain-containing protein</fullName>
    </submittedName>
</protein>
<comment type="caution">
    <text evidence="3">The sequence shown here is derived from an EMBL/GenBank/DDBJ whole genome shotgun (WGS) entry which is preliminary data.</text>
</comment>
<accession>A0ABW9JKD6</accession>
<dbReference type="InterPro" id="IPR024618">
    <property type="entry name" value="DUF3857"/>
</dbReference>
<evidence type="ECO:0000259" key="2">
    <source>
        <dbReference type="Pfam" id="PF12969"/>
    </source>
</evidence>
<feature type="signal peptide" evidence="1">
    <location>
        <begin position="1"/>
        <end position="21"/>
    </location>
</feature>
<name>A0ABW9JKD6_9SPHI</name>
<evidence type="ECO:0000313" key="3">
    <source>
        <dbReference type="EMBL" id="MFN0292181.1"/>
    </source>
</evidence>
<evidence type="ECO:0000256" key="1">
    <source>
        <dbReference type="SAM" id="SignalP"/>
    </source>
</evidence>
<dbReference type="RefSeq" id="WP_138731000.1">
    <property type="nucleotide sequence ID" value="NZ_SRMP02000021.1"/>
</dbReference>
<reference evidence="3 4" key="1">
    <citation type="submission" date="2024-12" db="EMBL/GenBank/DDBJ databases">
        <authorList>
            <person name="Hu S."/>
        </authorList>
    </citation>
    <scope>NUCLEOTIDE SEQUENCE [LARGE SCALE GENOMIC DNA]</scope>
    <source>
        <strain evidence="3 4">P-25</strain>
    </source>
</reference>
<feature type="chain" id="PRO_5045656747" evidence="1">
    <location>
        <begin position="22"/>
        <end position="662"/>
    </location>
</feature>
<dbReference type="Gene3D" id="2.60.120.1130">
    <property type="match status" value="1"/>
</dbReference>
<dbReference type="Proteomes" id="UP001517367">
    <property type="component" value="Unassembled WGS sequence"/>
</dbReference>
<organism evidence="3 4">
    <name type="scientific">Pedobacter helvus</name>
    <dbReference type="NCBI Taxonomy" id="2563444"/>
    <lineage>
        <taxon>Bacteria</taxon>
        <taxon>Pseudomonadati</taxon>
        <taxon>Bacteroidota</taxon>
        <taxon>Sphingobacteriia</taxon>
        <taxon>Sphingobacteriales</taxon>
        <taxon>Sphingobacteriaceae</taxon>
        <taxon>Pedobacter</taxon>
    </lineage>
</organism>
<proteinExistence type="predicted"/>
<dbReference type="EMBL" id="SRMP02000021">
    <property type="protein sequence ID" value="MFN0292181.1"/>
    <property type="molecule type" value="Genomic_DNA"/>
</dbReference>
<evidence type="ECO:0000313" key="4">
    <source>
        <dbReference type="Proteomes" id="UP001517367"/>
    </source>
</evidence>